<dbReference type="Gene3D" id="3.40.50.720">
    <property type="entry name" value="NAD(P)-binding Rossmann-like Domain"/>
    <property type="match status" value="1"/>
</dbReference>
<proteinExistence type="predicted"/>
<dbReference type="PANTHER" id="PTHR48079:SF6">
    <property type="entry name" value="NAD(P)-BINDING DOMAIN-CONTAINING PROTEIN-RELATED"/>
    <property type="match status" value="1"/>
</dbReference>
<reference evidence="2 3" key="1">
    <citation type="submission" date="2019-08" db="EMBL/GenBank/DDBJ databases">
        <title>Complete genome sequence of Candidatus Uab amorphum.</title>
        <authorList>
            <person name="Shiratori T."/>
            <person name="Suzuki S."/>
            <person name="Kakizawa Y."/>
            <person name="Ishida K."/>
        </authorList>
    </citation>
    <scope>NUCLEOTIDE SEQUENCE [LARGE SCALE GENOMIC DNA]</scope>
    <source>
        <strain evidence="2 3">SRT547</strain>
    </source>
</reference>
<dbReference type="GO" id="GO:0004029">
    <property type="term" value="F:aldehyde dehydrogenase (NAD+) activity"/>
    <property type="evidence" value="ECO:0007669"/>
    <property type="project" value="TreeGrafter"/>
</dbReference>
<accession>A0A5S9IM97</accession>
<dbReference type="InterPro" id="IPR001509">
    <property type="entry name" value="Epimerase_deHydtase"/>
</dbReference>
<gene>
    <name evidence="2" type="ORF">UABAM_02401</name>
</gene>
<dbReference type="InterPro" id="IPR017829">
    <property type="entry name" value="Hopanoid-assoc_sugar_epimerase"/>
</dbReference>
<evidence type="ECO:0000313" key="2">
    <source>
        <dbReference type="EMBL" id="BBM84046.1"/>
    </source>
</evidence>
<evidence type="ECO:0000259" key="1">
    <source>
        <dbReference type="Pfam" id="PF01370"/>
    </source>
</evidence>
<dbReference type="EMBL" id="AP019860">
    <property type="protein sequence ID" value="BBM84046.1"/>
    <property type="molecule type" value="Genomic_DNA"/>
</dbReference>
<dbReference type="AlphaFoldDB" id="A0A5S9IM97"/>
<dbReference type="InterPro" id="IPR036291">
    <property type="entry name" value="NAD(P)-bd_dom_sf"/>
</dbReference>
<evidence type="ECO:0000313" key="3">
    <source>
        <dbReference type="Proteomes" id="UP000326354"/>
    </source>
</evidence>
<name>A0A5S9IM97_UABAM</name>
<feature type="domain" description="NAD-dependent epimerase/dehydratase" evidence="1">
    <location>
        <begin position="3"/>
        <end position="228"/>
    </location>
</feature>
<sequence length="332" mass="36607">MKALVTGASGFVGYSVAKALIAEGIPVKLLLRSEPQQHVQNLGVEICRGDLCDEESLKTALRDCRYVFHVAAHYTLWEKDPSIFYKVNVEGSKKLIELAHQAGVEKIVYTSSVATLKLAKDRSAVNEESIADITDMVGEYKKSKFLAEIEVKKLADKGIPVTIVSPSTPIGAYDVKPTPTGKIIVDFLQRKMPAYLDTGLNFVDVADVARGHILALHKGEIGEVYILGGKNLTLIEMLQILETITSLKAPKVKMPYVVAYTAALLSQTAFSFIGKTPPIPLDGVKMARKYMFFDSNKAQQKLGYTITPIEKALEEAVEWFYDNNYAKRPTSS</sequence>
<dbReference type="InterPro" id="IPR051783">
    <property type="entry name" value="NAD(P)-dependent_oxidoreduct"/>
</dbReference>
<protein>
    <submittedName>
        <fullName evidence="2">Dihydroflavonol-4-reductase</fullName>
    </submittedName>
</protein>
<dbReference type="KEGG" id="uam:UABAM_02401"/>
<dbReference type="OrthoDB" id="9811743at2"/>
<dbReference type="Proteomes" id="UP000326354">
    <property type="component" value="Chromosome"/>
</dbReference>
<dbReference type="RefSeq" id="WP_151968225.1">
    <property type="nucleotide sequence ID" value="NZ_AP019860.1"/>
</dbReference>
<dbReference type="NCBIfam" id="TIGR03466">
    <property type="entry name" value="HpnA"/>
    <property type="match status" value="1"/>
</dbReference>
<dbReference type="PANTHER" id="PTHR48079">
    <property type="entry name" value="PROTEIN YEEZ"/>
    <property type="match status" value="1"/>
</dbReference>
<organism evidence="2 3">
    <name type="scientific">Uabimicrobium amorphum</name>
    <dbReference type="NCBI Taxonomy" id="2596890"/>
    <lineage>
        <taxon>Bacteria</taxon>
        <taxon>Pseudomonadati</taxon>
        <taxon>Planctomycetota</taxon>
        <taxon>Candidatus Uabimicrobiia</taxon>
        <taxon>Candidatus Uabimicrobiales</taxon>
        <taxon>Candidatus Uabimicrobiaceae</taxon>
        <taxon>Candidatus Uabimicrobium</taxon>
    </lineage>
</organism>
<dbReference type="GO" id="GO:0005737">
    <property type="term" value="C:cytoplasm"/>
    <property type="evidence" value="ECO:0007669"/>
    <property type="project" value="TreeGrafter"/>
</dbReference>
<keyword evidence="3" id="KW-1185">Reference proteome</keyword>
<dbReference type="CDD" id="cd05228">
    <property type="entry name" value="AR_FR_like_1_SDR_e"/>
    <property type="match status" value="1"/>
</dbReference>
<dbReference type="Pfam" id="PF01370">
    <property type="entry name" value="Epimerase"/>
    <property type="match status" value="1"/>
</dbReference>
<dbReference type="SUPFAM" id="SSF51735">
    <property type="entry name" value="NAD(P)-binding Rossmann-fold domains"/>
    <property type="match status" value="1"/>
</dbReference>